<dbReference type="CDD" id="cd00609">
    <property type="entry name" value="AAT_like"/>
    <property type="match status" value="1"/>
</dbReference>
<keyword evidence="4" id="KW-1185">Reference proteome</keyword>
<dbReference type="GO" id="GO:0004838">
    <property type="term" value="F:L-tyrosine-2-oxoglutarate transaminase activity"/>
    <property type="evidence" value="ECO:0007669"/>
    <property type="project" value="TreeGrafter"/>
</dbReference>
<dbReference type="Gene3D" id="3.40.640.10">
    <property type="entry name" value="Type I PLP-dependent aspartate aminotransferase-like (Major domain)"/>
    <property type="match status" value="2"/>
</dbReference>
<dbReference type="SUPFAM" id="SSF53383">
    <property type="entry name" value="PLP-dependent transferases"/>
    <property type="match status" value="1"/>
</dbReference>
<keyword evidence="1" id="KW-0472">Membrane</keyword>
<dbReference type="PANTHER" id="PTHR45744:SF11">
    <property type="entry name" value="TYROSINE AMINOTRANSFERASE"/>
    <property type="match status" value="1"/>
</dbReference>
<evidence type="ECO:0000313" key="3">
    <source>
        <dbReference type="EMBL" id="KAJ1690770.1"/>
    </source>
</evidence>
<protein>
    <recommendedName>
        <fullName evidence="2">Aminotransferase class I/classII large domain-containing protein</fullName>
    </recommendedName>
</protein>
<dbReference type="InterPro" id="IPR004839">
    <property type="entry name" value="Aminotransferase_I/II_large"/>
</dbReference>
<feature type="transmembrane region" description="Helical" evidence="1">
    <location>
        <begin position="116"/>
        <end position="137"/>
    </location>
</feature>
<dbReference type="Proteomes" id="UP001151287">
    <property type="component" value="Unassembled WGS sequence"/>
</dbReference>
<keyword evidence="1" id="KW-0812">Transmembrane</keyword>
<dbReference type="InterPro" id="IPR015424">
    <property type="entry name" value="PyrdxlP-dep_Trfase"/>
</dbReference>
<dbReference type="InterPro" id="IPR015421">
    <property type="entry name" value="PyrdxlP-dep_Trfase_major"/>
</dbReference>
<dbReference type="Pfam" id="PF00155">
    <property type="entry name" value="Aminotran_1_2"/>
    <property type="match status" value="1"/>
</dbReference>
<feature type="domain" description="Aminotransferase class I/classII large" evidence="2">
    <location>
        <begin position="137"/>
        <end position="248"/>
    </location>
</feature>
<evidence type="ECO:0000259" key="2">
    <source>
        <dbReference type="Pfam" id="PF00155"/>
    </source>
</evidence>
<dbReference type="PANTHER" id="PTHR45744">
    <property type="entry name" value="TYROSINE AMINOTRANSFERASE"/>
    <property type="match status" value="1"/>
</dbReference>
<evidence type="ECO:0000313" key="4">
    <source>
        <dbReference type="Proteomes" id="UP001151287"/>
    </source>
</evidence>
<proteinExistence type="predicted"/>
<organism evidence="3 4">
    <name type="scientific">Rhynchospora breviuscula</name>
    <dbReference type="NCBI Taxonomy" id="2022672"/>
    <lineage>
        <taxon>Eukaryota</taxon>
        <taxon>Viridiplantae</taxon>
        <taxon>Streptophyta</taxon>
        <taxon>Embryophyta</taxon>
        <taxon>Tracheophyta</taxon>
        <taxon>Spermatophyta</taxon>
        <taxon>Magnoliopsida</taxon>
        <taxon>Liliopsida</taxon>
        <taxon>Poales</taxon>
        <taxon>Cyperaceae</taxon>
        <taxon>Cyperoideae</taxon>
        <taxon>Rhynchosporeae</taxon>
        <taxon>Rhynchospora</taxon>
    </lineage>
</organism>
<dbReference type="OrthoDB" id="7042322at2759"/>
<gene>
    <name evidence="3" type="ORF">LUZ63_014925</name>
</gene>
<keyword evidence="1" id="KW-1133">Transmembrane helix</keyword>
<comment type="caution">
    <text evidence="3">The sequence shown here is derived from an EMBL/GenBank/DDBJ whole genome shotgun (WGS) entry which is preliminary data.</text>
</comment>
<sequence length="250" mass="27238">MEKENDAKPSPERWQFGHNKAMAVAGSRSLRGTINKVITFVEETGPRPVIPLANGDPSVFPSFRTTPIAEEAIVEAVRSAQYNNYAPTNGLLSARCGCHVNSSGNRIAAIALPSAILLPLYGCAIAAILLPLSLVVAEYLSKDLPYKLCPDDVFLTAGCSQAIDIVVSALARSDANILLPRPGFPMYEARCMYNNVEMRHFDLIPEQGWKPNLDQVEKLADENTAAIVVCNPNNPCGSVLKYQHMEEVKI</sequence>
<dbReference type="GO" id="GO:0006572">
    <property type="term" value="P:L-tyrosine catabolic process"/>
    <property type="evidence" value="ECO:0007669"/>
    <property type="project" value="TreeGrafter"/>
</dbReference>
<reference evidence="3" key="1">
    <citation type="journal article" date="2022" name="Cell">
        <title>Repeat-based holocentromeres influence genome architecture and karyotype evolution.</title>
        <authorList>
            <person name="Hofstatter P.G."/>
            <person name="Thangavel G."/>
            <person name="Lux T."/>
            <person name="Neumann P."/>
            <person name="Vondrak T."/>
            <person name="Novak P."/>
            <person name="Zhang M."/>
            <person name="Costa L."/>
            <person name="Castellani M."/>
            <person name="Scott A."/>
            <person name="Toegelov H."/>
            <person name="Fuchs J."/>
            <person name="Mata-Sucre Y."/>
            <person name="Dias Y."/>
            <person name="Vanzela A.L.L."/>
            <person name="Huettel B."/>
            <person name="Almeida C.C.S."/>
            <person name="Simkova H."/>
            <person name="Souza G."/>
            <person name="Pedrosa-Harand A."/>
            <person name="Macas J."/>
            <person name="Mayer K.F.X."/>
            <person name="Houben A."/>
            <person name="Marques A."/>
        </authorList>
    </citation>
    <scope>NUCLEOTIDE SEQUENCE</scope>
    <source>
        <strain evidence="3">RhyBre1mFocal</strain>
    </source>
</reference>
<name>A0A9Q0CBP7_9POAL</name>
<dbReference type="Gene3D" id="3.90.1150.10">
    <property type="entry name" value="Aspartate Aminotransferase, domain 1"/>
    <property type="match status" value="1"/>
</dbReference>
<dbReference type="InterPro" id="IPR015422">
    <property type="entry name" value="PyrdxlP-dep_Trfase_small"/>
</dbReference>
<evidence type="ECO:0000256" key="1">
    <source>
        <dbReference type="SAM" id="Phobius"/>
    </source>
</evidence>
<dbReference type="AlphaFoldDB" id="A0A9Q0CBP7"/>
<dbReference type="EMBL" id="JAMQYH010000004">
    <property type="protein sequence ID" value="KAJ1690770.1"/>
    <property type="molecule type" value="Genomic_DNA"/>
</dbReference>
<accession>A0A9Q0CBP7</accession>
<dbReference type="GO" id="GO:0030170">
    <property type="term" value="F:pyridoxal phosphate binding"/>
    <property type="evidence" value="ECO:0007669"/>
    <property type="project" value="InterPro"/>
</dbReference>